<feature type="region of interest" description="Disordered" evidence="6">
    <location>
        <begin position="160"/>
        <end position="187"/>
    </location>
</feature>
<feature type="compositionally biased region" description="Low complexity" evidence="6">
    <location>
        <begin position="798"/>
        <end position="817"/>
    </location>
</feature>
<dbReference type="CDD" id="cd22572">
    <property type="entry name" value="GCP5_NTD"/>
    <property type="match status" value="1"/>
</dbReference>
<comment type="similarity">
    <text evidence="1 5">Belongs to the TUBGCP family.</text>
</comment>
<evidence type="ECO:0000313" key="11">
    <source>
        <dbReference type="Proteomes" id="UP000028545"/>
    </source>
</evidence>
<dbReference type="GO" id="GO:0000930">
    <property type="term" value="C:gamma-tubulin complex"/>
    <property type="evidence" value="ECO:0007669"/>
    <property type="project" value="TreeGrafter"/>
</dbReference>
<dbReference type="OrthoDB" id="66546at2759"/>
<dbReference type="InterPro" id="IPR059169">
    <property type="entry name" value="GCP5_N_ext"/>
</dbReference>
<dbReference type="Pfam" id="PF14609">
    <property type="entry name" value="GCP5-Mod21_N"/>
    <property type="match status" value="1"/>
</dbReference>
<keyword evidence="2 5" id="KW-0963">Cytoplasm</keyword>
<dbReference type="KEGG" id="sapo:SAPIO_CDS9629"/>
<feature type="domain" description="Gamma tubulin complex component C-terminal" evidence="7">
    <location>
        <begin position="545"/>
        <end position="874"/>
    </location>
</feature>
<sequence>MAFQAELAALTGDLVKAITGVSQKSQAKKFSQYRERAVRRLLTHNFLRTNQFEVEKTLNGLEETFRIHHREALADSLRERLNTLGTVEAQWHPDFLHLLLELSDRPLQNTRLEDLDDLRPPAPEPEPQLRWEDIAKEDGWANEPDLWASIDFHDSDGDAYDEFLSDSGSEPDSPVSEQVPDPTRTTEDLVVDCQDRPTLDALTKAQEWRLHTPFQLSEDKSRKVAIDELQVLREFLSMLRGHSTTLFSKDYVPNFAYQISDVSWETYKSLITSFAQTGRKLGVLRAFSGRFQTAPHIQVFQDCVTRVLHSFDGQVTDIEARLIGLEQDVIVSLLAVSDELRAPLEPLNKLSEILQQLEEPNQGSFRYLELLFQEIGIAQVAGRRATFQVLGRIFFDCFRYYMRPIRLWMQEGELVPGDKIFFVSQSATHVPLNQIWASQFRLRRTADGSLYAPAFLSPSANKIFIAGKSIVILKHLGKYTRVRNGGLGEDKTPIFDFDTMFASSSDLAPFTELFDSAFERWIESKHQATALALKNILLESCGLWTDLEAMQVLYFMSDGYLADSFCTSIFKKLDALNVGWRDRYAVTALAQEVYSSRLAHHRISVMIEPRGRRIPAITARDFVRKLLPEVTLSYTVRWPVQMILAEESIARYKSVFTLLLQLRRAYYMLKKHRLLANDVTDAENWDDRSTYYLVRSKLLWFCSTFQSYLTTLVLAPNCGRLRADLEESHDVDAMTEVHLAFTKRVLDECCLGSKLRPIRDGILDILDLTIQLEKAYVLNALKESEEMQEISRLSVISSPARPPLRATPSRRTTASSRRNADTSDDDDDDDDASVHSRLDDSHDMRSFKDIVLGIHSAFDRHLKFVSDGLRAVARATSDPAASKWDLLAEMLETGIRGTRFQGWA</sequence>
<dbReference type="Gene3D" id="1.20.120.1900">
    <property type="entry name" value="Gamma-tubulin complex, C-terminal domain"/>
    <property type="match status" value="1"/>
</dbReference>
<dbReference type="InterPro" id="IPR042241">
    <property type="entry name" value="GCP_C_sf"/>
</dbReference>
<dbReference type="Proteomes" id="UP000028545">
    <property type="component" value="Unassembled WGS sequence"/>
</dbReference>
<proteinExistence type="inferred from homology"/>
<dbReference type="OMA" id="RTNQFEV"/>
<gene>
    <name evidence="10" type="ORF">SAPIO_CDS9629</name>
</gene>
<evidence type="ECO:0000256" key="4">
    <source>
        <dbReference type="ARBA" id="ARBA00023212"/>
    </source>
</evidence>
<reference evidence="10 11" key="1">
    <citation type="journal article" date="2014" name="Genome Announc.">
        <title>Draft genome sequence of the pathogenic fungus Scedosporium apiospermum.</title>
        <authorList>
            <person name="Vandeputte P."/>
            <person name="Ghamrawi S."/>
            <person name="Rechenmann M."/>
            <person name="Iltis A."/>
            <person name="Giraud S."/>
            <person name="Fleury M."/>
            <person name="Thornton C."/>
            <person name="Delhaes L."/>
            <person name="Meyer W."/>
            <person name="Papon N."/>
            <person name="Bouchara J.P."/>
        </authorList>
    </citation>
    <scope>NUCLEOTIDE SEQUENCE [LARGE SCALE GENOMIC DNA]</scope>
    <source>
        <strain evidence="10 11">IHEM 14462</strain>
    </source>
</reference>
<dbReference type="GO" id="GO:0051321">
    <property type="term" value="P:meiotic cell cycle"/>
    <property type="evidence" value="ECO:0007669"/>
    <property type="project" value="TreeGrafter"/>
</dbReference>
<evidence type="ECO:0000256" key="6">
    <source>
        <dbReference type="SAM" id="MobiDB-lite"/>
    </source>
</evidence>
<dbReference type="GO" id="GO:0043015">
    <property type="term" value="F:gamma-tubulin binding"/>
    <property type="evidence" value="ECO:0007669"/>
    <property type="project" value="InterPro"/>
</dbReference>
<dbReference type="GO" id="GO:0031122">
    <property type="term" value="P:cytoplasmic microtubule organization"/>
    <property type="evidence" value="ECO:0007669"/>
    <property type="project" value="TreeGrafter"/>
</dbReference>
<dbReference type="GO" id="GO:0005816">
    <property type="term" value="C:spindle pole body"/>
    <property type="evidence" value="ECO:0007669"/>
    <property type="project" value="UniProtKB-ARBA"/>
</dbReference>
<dbReference type="Pfam" id="PF04130">
    <property type="entry name" value="GCP_C_terminal"/>
    <property type="match status" value="1"/>
</dbReference>
<dbReference type="GO" id="GO:0000922">
    <property type="term" value="C:spindle pole"/>
    <property type="evidence" value="ECO:0007669"/>
    <property type="project" value="InterPro"/>
</dbReference>
<evidence type="ECO:0000256" key="5">
    <source>
        <dbReference type="RuleBase" id="RU363050"/>
    </source>
</evidence>
<dbReference type="GO" id="GO:0051011">
    <property type="term" value="F:microtubule minus-end binding"/>
    <property type="evidence" value="ECO:0007669"/>
    <property type="project" value="TreeGrafter"/>
</dbReference>
<evidence type="ECO:0000256" key="1">
    <source>
        <dbReference type="ARBA" id="ARBA00010337"/>
    </source>
</evidence>
<dbReference type="AlphaFoldDB" id="A0A084FX72"/>
<dbReference type="Pfam" id="PF17681">
    <property type="entry name" value="GCP_N_terminal"/>
    <property type="match status" value="1"/>
</dbReference>
<organism evidence="10 11">
    <name type="scientific">Pseudallescheria apiosperma</name>
    <name type="common">Scedosporium apiospermum</name>
    <dbReference type="NCBI Taxonomy" id="563466"/>
    <lineage>
        <taxon>Eukaryota</taxon>
        <taxon>Fungi</taxon>
        <taxon>Dikarya</taxon>
        <taxon>Ascomycota</taxon>
        <taxon>Pezizomycotina</taxon>
        <taxon>Sordariomycetes</taxon>
        <taxon>Hypocreomycetidae</taxon>
        <taxon>Microascales</taxon>
        <taxon>Microascaceae</taxon>
        <taxon>Scedosporium</taxon>
    </lineage>
</organism>
<comment type="caution">
    <text evidence="10">The sequence shown here is derived from an EMBL/GenBank/DDBJ whole genome shotgun (WGS) entry which is preliminary data.</text>
</comment>
<evidence type="ECO:0000256" key="3">
    <source>
        <dbReference type="ARBA" id="ARBA00022701"/>
    </source>
</evidence>
<feature type="compositionally biased region" description="Acidic residues" evidence="6">
    <location>
        <begin position="822"/>
        <end position="831"/>
    </location>
</feature>
<accession>A0A084FX72</accession>
<evidence type="ECO:0000259" key="8">
    <source>
        <dbReference type="Pfam" id="PF14609"/>
    </source>
</evidence>
<dbReference type="InterPro" id="IPR041470">
    <property type="entry name" value="GCP_N"/>
</dbReference>
<comment type="subcellular location">
    <subcellularLocation>
        <location evidence="5">Cytoplasm</location>
        <location evidence="5">Cytoskeleton</location>
        <location evidence="5">Microtubule organizing center</location>
    </subcellularLocation>
</comment>
<dbReference type="EMBL" id="JOWA01000143">
    <property type="protein sequence ID" value="KEZ39684.1"/>
    <property type="molecule type" value="Genomic_DNA"/>
</dbReference>
<keyword evidence="4 5" id="KW-0206">Cytoskeleton</keyword>
<dbReference type="VEuPathDB" id="FungiDB:SAPIO_CDS9629"/>
<dbReference type="HOGENOM" id="CLU_010106_0_0_1"/>
<feature type="region of interest" description="Disordered" evidence="6">
    <location>
        <begin position="798"/>
        <end position="837"/>
    </location>
</feature>
<evidence type="ECO:0000259" key="7">
    <source>
        <dbReference type="Pfam" id="PF04130"/>
    </source>
</evidence>
<keyword evidence="3 5" id="KW-0493">Microtubule</keyword>
<name>A0A084FX72_PSEDA</name>
<dbReference type="GeneID" id="27728701"/>
<feature type="domain" description="Gamma-Tubulin ring complex non-core subunit mod21 N-terminal" evidence="8">
    <location>
        <begin position="67"/>
        <end position="156"/>
    </location>
</feature>
<dbReference type="InterPro" id="IPR040457">
    <property type="entry name" value="GCP_C"/>
</dbReference>
<dbReference type="PANTHER" id="PTHR19302">
    <property type="entry name" value="GAMMA TUBULIN COMPLEX PROTEIN"/>
    <property type="match status" value="1"/>
</dbReference>
<dbReference type="InterPro" id="IPR032797">
    <property type="entry name" value="Mod21_N"/>
</dbReference>
<keyword evidence="11" id="KW-1185">Reference proteome</keyword>
<evidence type="ECO:0000313" key="10">
    <source>
        <dbReference type="EMBL" id="KEZ39684.1"/>
    </source>
</evidence>
<dbReference type="PANTHER" id="PTHR19302:SF33">
    <property type="entry name" value="GAMMA-TUBULIN COMPLEX COMPONENT 5"/>
    <property type="match status" value="1"/>
</dbReference>
<dbReference type="GO" id="GO:0000278">
    <property type="term" value="P:mitotic cell cycle"/>
    <property type="evidence" value="ECO:0007669"/>
    <property type="project" value="TreeGrafter"/>
</dbReference>
<evidence type="ECO:0000259" key="9">
    <source>
        <dbReference type="Pfam" id="PF17681"/>
    </source>
</evidence>
<dbReference type="RefSeq" id="XP_016639483.1">
    <property type="nucleotide sequence ID" value="XM_016790973.1"/>
</dbReference>
<evidence type="ECO:0000256" key="2">
    <source>
        <dbReference type="ARBA" id="ARBA00022490"/>
    </source>
</evidence>
<dbReference type="InterPro" id="IPR007259">
    <property type="entry name" value="GCP"/>
</dbReference>
<feature type="domain" description="Gamma tubulin complex component protein N-terminal" evidence="9">
    <location>
        <begin position="232"/>
        <end position="539"/>
    </location>
</feature>
<dbReference type="GO" id="GO:0007020">
    <property type="term" value="P:microtubule nucleation"/>
    <property type="evidence" value="ECO:0007669"/>
    <property type="project" value="InterPro"/>
</dbReference>
<dbReference type="GO" id="GO:0051225">
    <property type="term" value="P:spindle assembly"/>
    <property type="evidence" value="ECO:0007669"/>
    <property type="project" value="TreeGrafter"/>
</dbReference>
<dbReference type="GO" id="GO:0005874">
    <property type="term" value="C:microtubule"/>
    <property type="evidence" value="ECO:0007669"/>
    <property type="project" value="UniProtKB-KW"/>
</dbReference>
<protein>
    <recommendedName>
        <fullName evidence="5">Spindle pole body component</fullName>
    </recommendedName>
</protein>